<keyword evidence="2" id="KW-1185">Reference proteome</keyword>
<dbReference type="Proteomes" id="UP000541444">
    <property type="component" value="Unassembled WGS sequence"/>
</dbReference>
<comment type="caution">
    <text evidence="1">The sequence shown here is derived from an EMBL/GenBank/DDBJ whole genome shotgun (WGS) entry which is preliminary data.</text>
</comment>
<evidence type="ECO:0000313" key="1">
    <source>
        <dbReference type="EMBL" id="KAF6147522.1"/>
    </source>
</evidence>
<dbReference type="AlphaFoldDB" id="A0A7J7LY58"/>
<protein>
    <submittedName>
        <fullName evidence="1">Uncharacterized protein</fullName>
    </submittedName>
</protein>
<sequence length="98" mass="11038">MTSIAGSYGWFYIFGLDFKHKRYLKDHIRAFSAAHSSTTAGLYYKEDDDEDEDNEKQGNEGHGFVYYTTTKLELGSLQQAIFFQASATAPCCIAYVGK</sequence>
<evidence type="ECO:0000313" key="2">
    <source>
        <dbReference type="Proteomes" id="UP000541444"/>
    </source>
</evidence>
<proteinExistence type="predicted"/>
<dbReference type="EMBL" id="JACGCM010001899">
    <property type="protein sequence ID" value="KAF6147522.1"/>
    <property type="molecule type" value="Genomic_DNA"/>
</dbReference>
<name>A0A7J7LY58_9MAGN</name>
<accession>A0A7J7LY58</accession>
<reference evidence="1 2" key="1">
    <citation type="journal article" date="2020" name="IScience">
        <title>Genome Sequencing of the Endangered Kingdonia uniflora (Circaeasteraceae, Ranunculales) Reveals Potential Mechanisms of Evolutionary Specialization.</title>
        <authorList>
            <person name="Sun Y."/>
            <person name="Deng T."/>
            <person name="Zhang A."/>
            <person name="Moore M.J."/>
            <person name="Landis J.B."/>
            <person name="Lin N."/>
            <person name="Zhang H."/>
            <person name="Zhang X."/>
            <person name="Huang J."/>
            <person name="Zhang X."/>
            <person name="Sun H."/>
            <person name="Wang H."/>
        </authorList>
    </citation>
    <scope>NUCLEOTIDE SEQUENCE [LARGE SCALE GENOMIC DNA]</scope>
    <source>
        <strain evidence="1">TB1705</strain>
        <tissue evidence="1">Leaf</tissue>
    </source>
</reference>
<organism evidence="1 2">
    <name type="scientific">Kingdonia uniflora</name>
    <dbReference type="NCBI Taxonomy" id="39325"/>
    <lineage>
        <taxon>Eukaryota</taxon>
        <taxon>Viridiplantae</taxon>
        <taxon>Streptophyta</taxon>
        <taxon>Embryophyta</taxon>
        <taxon>Tracheophyta</taxon>
        <taxon>Spermatophyta</taxon>
        <taxon>Magnoliopsida</taxon>
        <taxon>Ranunculales</taxon>
        <taxon>Circaeasteraceae</taxon>
        <taxon>Kingdonia</taxon>
    </lineage>
</organism>
<gene>
    <name evidence="1" type="ORF">GIB67_014661</name>
</gene>